<dbReference type="EMBL" id="PDOE01000034">
    <property type="protein sequence ID" value="RKL64821.1"/>
    <property type="molecule type" value="Genomic_DNA"/>
</dbReference>
<dbReference type="OrthoDB" id="2380109at2"/>
<accession>A0A3A9K3H3</accession>
<organism evidence="1 2">
    <name type="scientific">Salipaludibacillus neizhouensis</name>
    <dbReference type="NCBI Taxonomy" id="885475"/>
    <lineage>
        <taxon>Bacteria</taxon>
        <taxon>Bacillati</taxon>
        <taxon>Bacillota</taxon>
        <taxon>Bacilli</taxon>
        <taxon>Bacillales</taxon>
        <taxon>Bacillaceae</taxon>
    </lineage>
</organism>
<evidence type="ECO:0008006" key="3">
    <source>
        <dbReference type="Google" id="ProtNLM"/>
    </source>
</evidence>
<dbReference type="Proteomes" id="UP000281498">
    <property type="component" value="Unassembled WGS sequence"/>
</dbReference>
<protein>
    <recommendedName>
        <fullName evidence="3">YaaC-like Protein</fullName>
    </recommendedName>
</protein>
<dbReference type="RefSeq" id="WP_110938077.1">
    <property type="nucleotide sequence ID" value="NZ_KZ614147.1"/>
</dbReference>
<keyword evidence="2" id="KW-1185">Reference proteome</keyword>
<gene>
    <name evidence="1" type="ORF">CR203_24135</name>
</gene>
<dbReference type="AlphaFoldDB" id="A0A3A9K3H3"/>
<name>A0A3A9K3H3_9BACI</name>
<sequence length="255" mass="29781">MTSPSFKKVFQSSSFTQHYLQDNYERLGIVKSKETAYENCYSVIYYIKMGNHFFDDGSKSSLAIQPVLLFYGLCHWLKAAVLTVDPTYPANSQVLSHGLSTRKRKKKGYYFLQDEVRIQKEGLFPFLSEKLFHVKQFSGEKLSMRQLMYGISELEDLLEQLFPKKIHPPTQHNVLNKNETLKMLSATSNNELPQILTYYALLYQLSMICRYETEWWGELLYSFSSNDLPLIEQFLSISTDKCPILLENFFFSTEI</sequence>
<reference evidence="1 2" key="1">
    <citation type="submission" date="2017-10" db="EMBL/GenBank/DDBJ databases">
        <title>Bacillus sp. nov., a halophilic bacterium isolated from a Keqin Lake.</title>
        <authorList>
            <person name="Wang H."/>
        </authorList>
    </citation>
    <scope>NUCLEOTIDE SEQUENCE [LARGE SCALE GENOMIC DNA]</scope>
    <source>
        <strain evidence="1 2">KCTC 13187</strain>
    </source>
</reference>
<comment type="caution">
    <text evidence="1">The sequence shown here is derived from an EMBL/GenBank/DDBJ whole genome shotgun (WGS) entry which is preliminary data.</text>
</comment>
<proteinExistence type="predicted"/>
<evidence type="ECO:0000313" key="1">
    <source>
        <dbReference type="EMBL" id="RKL64821.1"/>
    </source>
</evidence>
<dbReference type="Pfam" id="PF14175">
    <property type="entry name" value="YaaC"/>
    <property type="match status" value="2"/>
</dbReference>
<dbReference type="InterPro" id="IPR026988">
    <property type="entry name" value="YaaC-like"/>
</dbReference>
<evidence type="ECO:0000313" key="2">
    <source>
        <dbReference type="Proteomes" id="UP000281498"/>
    </source>
</evidence>